<dbReference type="NCBIfam" id="TIGR01733">
    <property type="entry name" value="AA-adenyl-dom"/>
    <property type="match status" value="1"/>
</dbReference>
<dbReference type="Gene3D" id="3.30.300.30">
    <property type="match status" value="1"/>
</dbReference>
<dbReference type="GO" id="GO:0072330">
    <property type="term" value="P:monocarboxylic acid biosynthetic process"/>
    <property type="evidence" value="ECO:0007669"/>
    <property type="project" value="UniProtKB-ARBA"/>
</dbReference>
<dbReference type="InterPro" id="IPR010071">
    <property type="entry name" value="AA_adenyl_dom"/>
</dbReference>
<dbReference type="Gene3D" id="3.40.50.12780">
    <property type="entry name" value="N-terminal domain of ligase-like"/>
    <property type="match status" value="1"/>
</dbReference>
<dbReference type="PANTHER" id="PTHR45527:SF1">
    <property type="entry name" value="FATTY ACID SYNTHASE"/>
    <property type="match status" value="1"/>
</dbReference>
<sequence length="588" mass="61128">MSTSATTDARTAGPVLAALLRWAEELPLSTAVSAPDGAFDYVQLADRTRRLAAAMATRGIGPERRVALLLGRSRDSLAALLAVWWLGATAVPLDPGHPAERLRYILRDGGVELVVTAQAPDWLPPELAILHPEQPAPAAPAALPVRPYPDGAAYLIYTSGTTGRPKGVEVTYGGLAAFADALGGIGLPSTGLGLNAVSPAFDGWLWCSLLYLLHGQGVAMVDLTLEAPAHQGPEPIRAAAVRTVSLTPSLLAAHGDQVTGAEVIVVAGEPCPPALADRFAPGRRFLNVYGPTEATIAATWSDSVRGDDVHTIGRPLPGYRAYVLDAELRPVPPGTEGELFLGGPALARGYRGRAGLTAARFIPDVFRADGSRMYRTGDVVRELPSGELEYRGRRDDQVKVRGFRVELGEVERAARELPQVAASAAFVVGSGDALGLAVVPAPGAAAAGLAERVAAHCATLLPAAAVPQTVQVRDGIPTLATGKADRAALASEAASAPVAVGTGRPPATERERELLALWSELLDRQIDGASADFFELGGHSLLAARMVAELRRRTGLPVSLGMLLANPTAAALAAELDALATAESVGVR</sequence>
<dbReference type="InterPro" id="IPR036736">
    <property type="entry name" value="ACP-like_sf"/>
</dbReference>
<dbReference type="Gene3D" id="3.40.50.1820">
    <property type="entry name" value="alpha/beta hydrolase"/>
    <property type="match status" value="1"/>
</dbReference>
<evidence type="ECO:0000256" key="1">
    <source>
        <dbReference type="ARBA" id="ARBA00001957"/>
    </source>
</evidence>
<dbReference type="SUPFAM" id="SSF47336">
    <property type="entry name" value="ACP-like"/>
    <property type="match status" value="1"/>
</dbReference>
<keyword evidence="4" id="KW-0597">Phosphoprotein</keyword>
<dbReference type="PROSITE" id="PS50075">
    <property type="entry name" value="CARRIER"/>
    <property type="match status" value="1"/>
</dbReference>
<dbReference type="EMBL" id="VIGB01000003">
    <property type="protein sequence ID" value="TQF01905.1"/>
    <property type="molecule type" value="Genomic_DNA"/>
</dbReference>
<dbReference type="GO" id="GO:0031177">
    <property type="term" value="F:phosphopantetheine binding"/>
    <property type="evidence" value="ECO:0007669"/>
    <property type="project" value="InterPro"/>
</dbReference>
<dbReference type="InterPro" id="IPR045851">
    <property type="entry name" value="AMP-bd_C_sf"/>
</dbReference>
<dbReference type="InterPro" id="IPR000873">
    <property type="entry name" value="AMP-dep_synth/lig_dom"/>
</dbReference>
<dbReference type="GO" id="GO:0005737">
    <property type="term" value="C:cytoplasm"/>
    <property type="evidence" value="ECO:0007669"/>
    <property type="project" value="TreeGrafter"/>
</dbReference>
<dbReference type="GO" id="GO:0044550">
    <property type="term" value="P:secondary metabolite biosynthetic process"/>
    <property type="evidence" value="ECO:0007669"/>
    <property type="project" value="TreeGrafter"/>
</dbReference>
<dbReference type="GO" id="GO:0043041">
    <property type="term" value="P:amino acid activation for nonribosomal peptide biosynthetic process"/>
    <property type="evidence" value="ECO:0007669"/>
    <property type="project" value="TreeGrafter"/>
</dbReference>
<evidence type="ECO:0000313" key="7">
    <source>
        <dbReference type="Proteomes" id="UP000319103"/>
    </source>
</evidence>
<dbReference type="InterPro" id="IPR009081">
    <property type="entry name" value="PP-bd_ACP"/>
</dbReference>
<dbReference type="InterPro" id="IPR020845">
    <property type="entry name" value="AMP-binding_CS"/>
</dbReference>
<dbReference type="GO" id="GO:0017000">
    <property type="term" value="P:antibiotic biosynthetic process"/>
    <property type="evidence" value="ECO:0007669"/>
    <property type="project" value="UniProtKB-ARBA"/>
</dbReference>
<protein>
    <submittedName>
        <fullName evidence="6">Non-ribosomal peptide synthetase</fullName>
    </submittedName>
</protein>
<dbReference type="InterPro" id="IPR025110">
    <property type="entry name" value="AMP-bd_C"/>
</dbReference>
<dbReference type="InterPro" id="IPR029058">
    <property type="entry name" value="AB_hydrolase_fold"/>
</dbReference>
<evidence type="ECO:0000259" key="5">
    <source>
        <dbReference type="PROSITE" id="PS50075"/>
    </source>
</evidence>
<dbReference type="Proteomes" id="UP000319103">
    <property type="component" value="Unassembled WGS sequence"/>
</dbReference>
<dbReference type="PROSITE" id="PS00455">
    <property type="entry name" value="AMP_BINDING"/>
    <property type="match status" value="1"/>
</dbReference>
<dbReference type="InterPro" id="IPR042099">
    <property type="entry name" value="ANL_N_sf"/>
</dbReference>
<dbReference type="RefSeq" id="WP_141632627.1">
    <property type="nucleotide sequence ID" value="NZ_VIGB01000003.1"/>
</dbReference>
<proteinExistence type="inferred from homology"/>
<comment type="cofactor">
    <cofactor evidence="1">
        <name>pantetheine 4'-phosphate</name>
        <dbReference type="ChEBI" id="CHEBI:47942"/>
    </cofactor>
</comment>
<feature type="domain" description="Carrier" evidence="5">
    <location>
        <begin position="505"/>
        <end position="580"/>
    </location>
</feature>
<evidence type="ECO:0000313" key="6">
    <source>
        <dbReference type="EMBL" id="TQF01905.1"/>
    </source>
</evidence>
<reference evidence="6 7" key="1">
    <citation type="submission" date="2019-06" db="EMBL/GenBank/DDBJ databases">
        <title>Description of Kitasatospora acidophila sp. nov. isolated from pine grove soil, and reclassification of Streptomyces novaecaesareae to Kitasatospora novaeceasareae comb. nov.</title>
        <authorList>
            <person name="Kim M.J."/>
        </authorList>
    </citation>
    <scope>NUCLEOTIDE SEQUENCE [LARGE SCALE GENOMIC DNA]</scope>
    <source>
        <strain evidence="6 7">MMS16-CNU292</strain>
    </source>
</reference>
<evidence type="ECO:0000256" key="4">
    <source>
        <dbReference type="ARBA" id="ARBA00022553"/>
    </source>
</evidence>
<comment type="similarity">
    <text evidence="2">Belongs to the ATP-dependent AMP-binding enzyme family.</text>
</comment>
<dbReference type="PANTHER" id="PTHR45527">
    <property type="entry name" value="NONRIBOSOMAL PEPTIDE SYNTHETASE"/>
    <property type="match status" value="1"/>
</dbReference>
<keyword evidence="7" id="KW-1185">Reference proteome</keyword>
<dbReference type="AlphaFoldDB" id="A0A540VYR9"/>
<dbReference type="CDD" id="cd05930">
    <property type="entry name" value="A_NRPS"/>
    <property type="match status" value="1"/>
</dbReference>
<accession>A0A540VYR9</accession>
<evidence type="ECO:0000256" key="3">
    <source>
        <dbReference type="ARBA" id="ARBA00022450"/>
    </source>
</evidence>
<gene>
    <name evidence="6" type="ORF">E6W39_06025</name>
</gene>
<dbReference type="PROSITE" id="PS00012">
    <property type="entry name" value="PHOSPHOPANTETHEINE"/>
    <property type="match status" value="1"/>
</dbReference>
<organism evidence="6 7">
    <name type="scientific">Kitasatospora acidiphila</name>
    <dbReference type="NCBI Taxonomy" id="2567942"/>
    <lineage>
        <taxon>Bacteria</taxon>
        <taxon>Bacillati</taxon>
        <taxon>Actinomycetota</taxon>
        <taxon>Actinomycetes</taxon>
        <taxon>Kitasatosporales</taxon>
        <taxon>Streptomycetaceae</taxon>
        <taxon>Kitasatospora</taxon>
    </lineage>
</organism>
<comment type="caution">
    <text evidence="6">The sequence shown here is derived from an EMBL/GenBank/DDBJ whole genome shotgun (WGS) entry which is preliminary data.</text>
</comment>
<dbReference type="InterPro" id="IPR006162">
    <property type="entry name" value="Ppantetheine_attach_site"/>
</dbReference>
<dbReference type="SMART" id="SM00823">
    <property type="entry name" value="PKS_PP"/>
    <property type="match status" value="1"/>
</dbReference>
<name>A0A540VYR9_9ACTN</name>
<evidence type="ECO:0000256" key="2">
    <source>
        <dbReference type="ARBA" id="ARBA00006432"/>
    </source>
</evidence>
<dbReference type="Pfam" id="PF13193">
    <property type="entry name" value="AMP-binding_C"/>
    <property type="match status" value="1"/>
</dbReference>
<dbReference type="Pfam" id="PF00550">
    <property type="entry name" value="PP-binding"/>
    <property type="match status" value="1"/>
</dbReference>
<dbReference type="InterPro" id="IPR020806">
    <property type="entry name" value="PKS_PP-bd"/>
</dbReference>
<dbReference type="SUPFAM" id="SSF56801">
    <property type="entry name" value="Acetyl-CoA synthetase-like"/>
    <property type="match status" value="1"/>
</dbReference>
<dbReference type="FunFam" id="1.10.1200.10:FF:000016">
    <property type="entry name" value="Non-ribosomal peptide synthase"/>
    <property type="match status" value="1"/>
</dbReference>
<keyword evidence="3" id="KW-0596">Phosphopantetheine</keyword>
<dbReference type="Pfam" id="PF00501">
    <property type="entry name" value="AMP-binding"/>
    <property type="match status" value="1"/>
</dbReference>
<dbReference type="OrthoDB" id="2472181at2"/>